<dbReference type="EMBL" id="JALJOT010000001">
    <property type="protein sequence ID" value="KAK9918158.1"/>
    <property type="molecule type" value="Genomic_DNA"/>
</dbReference>
<dbReference type="Proteomes" id="UP001491310">
    <property type="component" value="Unassembled WGS sequence"/>
</dbReference>
<gene>
    <name evidence="1" type="ORF">WJX75_001791</name>
</gene>
<comment type="caution">
    <text evidence="1">The sequence shown here is derived from an EMBL/GenBank/DDBJ whole genome shotgun (WGS) entry which is preliminary data.</text>
</comment>
<evidence type="ECO:0000313" key="1">
    <source>
        <dbReference type="EMBL" id="KAK9918158.1"/>
    </source>
</evidence>
<dbReference type="Gene3D" id="3.40.50.880">
    <property type="match status" value="1"/>
</dbReference>
<reference evidence="1 2" key="1">
    <citation type="journal article" date="2024" name="Nat. Commun.">
        <title>Phylogenomics reveals the evolutionary origins of lichenization in chlorophyte algae.</title>
        <authorList>
            <person name="Puginier C."/>
            <person name="Libourel C."/>
            <person name="Otte J."/>
            <person name="Skaloud P."/>
            <person name="Haon M."/>
            <person name="Grisel S."/>
            <person name="Petersen M."/>
            <person name="Berrin J.G."/>
            <person name="Delaux P.M."/>
            <person name="Dal Grande F."/>
            <person name="Keller J."/>
        </authorList>
    </citation>
    <scope>NUCLEOTIDE SEQUENCE [LARGE SCALE GENOMIC DNA]</scope>
    <source>
        <strain evidence="1 2">SAG 216-7</strain>
    </source>
</reference>
<sequence>MGKKVLSVATSNDNLGDTKTGFWLEELASPYYIWKNNGYSVTVASIKGGEIPLDPMSLKHDYLTEHSKTFLNSEAAMKELKNSPSVSSVNMAEYDALYIPGKSQ</sequence>
<organism evidence="1 2">
    <name type="scientific">Coccomyxa subellipsoidea</name>
    <dbReference type="NCBI Taxonomy" id="248742"/>
    <lineage>
        <taxon>Eukaryota</taxon>
        <taxon>Viridiplantae</taxon>
        <taxon>Chlorophyta</taxon>
        <taxon>core chlorophytes</taxon>
        <taxon>Trebouxiophyceae</taxon>
        <taxon>Trebouxiophyceae incertae sedis</taxon>
        <taxon>Coccomyxaceae</taxon>
        <taxon>Coccomyxa</taxon>
    </lineage>
</organism>
<accession>A0ABR2Z2I4</accession>
<dbReference type="SUPFAM" id="SSF52317">
    <property type="entry name" value="Class I glutamine amidotransferase-like"/>
    <property type="match status" value="1"/>
</dbReference>
<proteinExistence type="predicted"/>
<protein>
    <recommendedName>
        <fullName evidence="3">Class I glutamine amidotransferase-like protein</fullName>
    </recommendedName>
</protein>
<keyword evidence="2" id="KW-1185">Reference proteome</keyword>
<evidence type="ECO:0000313" key="2">
    <source>
        <dbReference type="Proteomes" id="UP001491310"/>
    </source>
</evidence>
<name>A0ABR2Z2I4_9CHLO</name>
<evidence type="ECO:0008006" key="3">
    <source>
        <dbReference type="Google" id="ProtNLM"/>
    </source>
</evidence>
<dbReference type="InterPro" id="IPR029062">
    <property type="entry name" value="Class_I_gatase-like"/>
</dbReference>